<dbReference type="InterPro" id="IPR011992">
    <property type="entry name" value="EF-hand-dom_pair"/>
</dbReference>
<keyword evidence="3" id="KW-1185">Reference proteome</keyword>
<accession>A0AA36NLL9</accession>
<reference evidence="2" key="1">
    <citation type="submission" date="2023-08" db="EMBL/GenBank/DDBJ databases">
        <authorList>
            <person name="Chen Y."/>
            <person name="Shah S."/>
            <person name="Dougan E. K."/>
            <person name="Thang M."/>
            <person name="Chan C."/>
        </authorList>
    </citation>
    <scope>NUCLEOTIDE SEQUENCE</scope>
</reference>
<dbReference type="AlphaFoldDB" id="A0AA36NLL9"/>
<dbReference type="GO" id="GO:0005509">
    <property type="term" value="F:calcium ion binding"/>
    <property type="evidence" value="ECO:0007669"/>
    <property type="project" value="InterPro"/>
</dbReference>
<dbReference type="SUPFAM" id="SSF47473">
    <property type="entry name" value="EF-hand"/>
    <property type="match status" value="1"/>
</dbReference>
<sequence>MATGRDSPNLLDTVDMVQTAAAVKEQFQQFDDQATGTIGKEDLRRLIESLDQFAPDEIDRILNLAAANGNEIAYEPFIDWAFNSAKALEHRKDRLRQVKLFQASWKSRSAQRSWS</sequence>
<evidence type="ECO:0000313" key="2">
    <source>
        <dbReference type="EMBL" id="CAJ1407663.1"/>
    </source>
</evidence>
<feature type="domain" description="EF-hand" evidence="1">
    <location>
        <begin position="18"/>
        <end position="53"/>
    </location>
</feature>
<evidence type="ECO:0000313" key="3">
    <source>
        <dbReference type="Proteomes" id="UP001178507"/>
    </source>
</evidence>
<dbReference type="Proteomes" id="UP001178507">
    <property type="component" value="Unassembled WGS sequence"/>
</dbReference>
<name>A0AA36NLL9_9DINO</name>
<dbReference type="PROSITE" id="PS50222">
    <property type="entry name" value="EF_HAND_2"/>
    <property type="match status" value="1"/>
</dbReference>
<dbReference type="Gene3D" id="1.10.238.10">
    <property type="entry name" value="EF-hand"/>
    <property type="match status" value="1"/>
</dbReference>
<protein>
    <recommendedName>
        <fullName evidence="1">EF-hand domain-containing protein</fullName>
    </recommendedName>
</protein>
<evidence type="ECO:0000259" key="1">
    <source>
        <dbReference type="PROSITE" id="PS50222"/>
    </source>
</evidence>
<gene>
    <name evidence="2" type="ORF">EVOR1521_LOCUS29304</name>
</gene>
<dbReference type="EMBL" id="CAUJNA010003683">
    <property type="protein sequence ID" value="CAJ1407663.1"/>
    <property type="molecule type" value="Genomic_DNA"/>
</dbReference>
<proteinExistence type="predicted"/>
<comment type="caution">
    <text evidence="2">The sequence shown here is derived from an EMBL/GenBank/DDBJ whole genome shotgun (WGS) entry which is preliminary data.</text>
</comment>
<organism evidence="2 3">
    <name type="scientific">Effrenium voratum</name>
    <dbReference type="NCBI Taxonomy" id="2562239"/>
    <lineage>
        <taxon>Eukaryota</taxon>
        <taxon>Sar</taxon>
        <taxon>Alveolata</taxon>
        <taxon>Dinophyceae</taxon>
        <taxon>Suessiales</taxon>
        <taxon>Symbiodiniaceae</taxon>
        <taxon>Effrenium</taxon>
    </lineage>
</organism>
<dbReference type="InterPro" id="IPR002048">
    <property type="entry name" value="EF_hand_dom"/>
</dbReference>